<organism evidence="2 3">
    <name type="scientific">Anabarilius grahami</name>
    <name type="common">Kanglang fish</name>
    <name type="synonym">Barilius grahami</name>
    <dbReference type="NCBI Taxonomy" id="495550"/>
    <lineage>
        <taxon>Eukaryota</taxon>
        <taxon>Metazoa</taxon>
        <taxon>Chordata</taxon>
        <taxon>Craniata</taxon>
        <taxon>Vertebrata</taxon>
        <taxon>Euteleostomi</taxon>
        <taxon>Actinopterygii</taxon>
        <taxon>Neopterygii</taxon>
        <taxon>Teleostei</taxon>
        <taxon>Ostariophysi</taxon>
        <taxon>Cypriniformes</taxon>
        <taxon>Xenocyprididae</taxon>
        <taxon>Xenocypridinae</taxon>
        <taxon>Xenocypridinae incertae sedis</taxon>
        <taxon>Anabarilius</taxon>
    </lineage>
</organism>
<dbReference type="EMBL" id="RJVU01051648">
    <property type="protein sequence ID" value="ROL41477.1"/>
    <property type="molecule type" value="Genomic_DNA"/>
</dbReference>
<proteinExistence type="predicted"/>
<protein>
    <submittedName>
        <fullName evidence="2">Uncharacterized protein</fullName>
    </submittedName>
</protein>
<feature type="region of interest" description="Disordered" evidence="1">
    <location>
        <begin position="121"/>
        <end position="161"/>
    </location>
</feature>
<gene>
    <name evidence="2" type="ORF">DPX16_6875</name>
</gene>
<dbReference type="AlphaFoldDB" id="A0A3N0Y5P0"/>
<evidence type="ECO:0000313" key="2">
    <source>
        <dbReference type="EMBL" id="ROL41477.1"/>
    </source>
</evidence>
<reference evidence="2 3" key="1">
    <citation type="submission" date="2018-10" db="EMBL/GenBank/DDBJ databases">
        <title>Genome assembly for a Yunnan-Guizhou Plateau 3E fish, Anabarilius grahami (Regan), and its evolutionary and genetic applications.</title>
        <authorList>
            <person name="Jiang W."/>
        </authorList>
    </citation>
    <scope>NUCLEOTIDE SEQUENCE [LARGE SCALE GENOMIC DNA]</scope>
    <source>
        <strain evidence="2">AG-KIZ</strain>
        <tissue evidence="2">Muscle</tissue>
    </source>
</reference>
<evidence type="ECO:0000313" key="3">
    <source>
        <dbReference type="Proteomes" id="UP000281406"/>
    </source>
</evidence>
<sequence>MKKRKRCTPELNAQLKQQMLRQIAVNQGDPWSVSLHMHSDSTSLFLLLYQSQRSMENLRLNRTSASNHVTVDFQQGCFVPYCLRQEKKPSDPFVVQITPERALNGVLPWLCNSRHVKTVSDRSENAAMLPADQTAGQIERKRSVGTLAHPSLRSGSEGNPG</sequence>
<accession>A0A3N0Y5P0</accession>
<comment type="caution">
    <text evidence="2">The sequence shown here is derived from an EMBL/GenBank/DDBJ whole genome shotgun (WGS) entry which is preliminary data.</text>
</comment>
<name>A0A3N0Y5P0_ANAGA</name>
<dbReference type="Proteomes" id="UP000281406">
    <property type="component" value="Unassembled WGS sequence"/>
</dbReference>
<keyword evidence="3" id="KW-1185">Reference proteome</keyword>
<evidence type="ECO:0000256" key="1">
    <source>
        <dbReference type="SAM" id="MobiDB-lite"/>
    </source>
</evidence>